<feature type="region of interest" description="Disordered" evidence="1">
    <location>
        <begin position="1"/>
        <end position="36"/>
    </location>
</feature>
<keyword evidence="3" id="KW-1185">Reference proteome</keyword>
<reference evidence="2" key="4">
    <citation type="submission" date="2025-08" db="UniProtKB">
        <authorList>
            <consortium name="Ensembl"/>
        </authorList>
    </citation>
    <scope>IDENTIFICATION</scope>
</reference>
<proteinExistence type="predicted"/>
<dbReference type="GeneTree" id="ENSGT01000000215173"/>
<sequence length="92" mass="9629">GQTQRRGGVSWPGPVATAHQHGPHAHISIPCQPGPTLTDVKGRLQGLDVRGHSGHAVDAHFLHAPALDLLHALAHDVGHLGPLPPAGERKQL</sequence>
<reference evidence="3" key="3">
    <citation type="submission" date="2018-12" db="EMBL/GenBank/DDBJ databases">
        <title>G10K-VGP greater horseshoe bat female genome, primary haplotype.</title>
        <authorList>
            <person name="Teeling E."/>
            <person name="Myers G."/>
            <person name="Vernes S."/>
            <person name="Pippel M."/>
            <person name="Winkler S."/>
            <person name="Fedrigo O."/>
            <person name="Rhie A."/>
            <person name="Koren S."/>
            <person name="Phillippy A."/>
            <person name="Lewin H."/>
            <person name="Damas J."/>
            <person name="Howe K."/>
            <person name="Mountcastle J."/>
            <person name="Jarvis E.D."/>
        </authorList>
    </citation>
    <scope>NUCLEOTIDE SEQUENCE [LARGE SCALE GENOMIC DNA]</scope>
</reference>
<reference evidence="2 3" key="1">
    <citation type="journal article" date="2015" name="Annu Rev Anim Biosci">
        <title>The Genome 10K Project: a way forward.</title>
        <authorList>
            <person name="Koepfli K.P."/>
            <person name="Paten B."/>
            <person name="O'Brien S.J."/>
            <person name="Koepfli K.P."/>
            <person name="Paten B."/>
            <person name="Antunes A."/>
            <person name="Belov K."/>
            <person name="Bustamante C."/>
            <person name="Castoe T.A."/>
            <person name="Clawson H."/>
            <person name="Crawford A.J."/>
            <person name="Diekhans M."/>
            <person name="Distel D."/>
            <person name="Durbin R."/>
            <person name="Earl D."/>
            <person name="Fujita M.K."/>
            <person name="Gamble T."/>
            <person name="Georges A."/>
            <person name="Gemmell N."/>
            <person name="Gilbert M.T."/>
            <person name="Graves J.M."/>
            <person name="Green R.E."/>
            <person name="Hickey G."/>
            <person name="Jarvis E.D."/>
            <person name="Johnson W."/>
            <person name="Komissarov A."/>
            <person name="Korf I."/>
            <person name="Kuhn R."/>
            <person name="Larkin D.M."/>
            <person name="Lewin H."/>
            <person name="Lopez J.V."/>
            <person name="Ma J."/>
            <person name="Marques-Bonet T."/>
            <person name="Miller W."/>
            <person name="Murphy R."/>
            <person name="Pevzner P."/>
            <person name="Shapiro B."/>
            <person name="Steiner C."/>
            <person name="Tamazian G."/>
            <person name="Venkatesh B."/>
            <person name="Wang J."/>
            <person name="Wayne R."/>
            <person name="Wiley E."/>
            <person name="Yang H."/>
            <person name="Zhang G."/>
            <person name="Haussler D."/>
            <person name="Ryder O."/>
            <person name="O'Brien S.J."/>
        </authorList>
    </citation>
    <scope>NUCLEOTIDE SEQUENCE</scope>
</reference>
<reference evidence="2" key="5">
    <citation type="submission" date="2025-09" db="UniProtKB">
        <authorList>
            <consortium name="Ensembl"/>
        </authorList>
    </citation>
    <scope>IDENTIFICATION</scope>
</reference>
<reference evidence="2 3" key="2">
    <citation type="journal article" date="2018" name="Annu Rev Anim Biosci">
        <title>Bat Biology, Genomes, and the Bat1K Project: To Generate Chromosome-Level Genomes for All Living Bat Species.</title>
        <authorList>
            <person name="Teeling E.C."/>
            <person name="Vernes S.C."/>
            <person name="Davalos L.M."/>
            <person name="Ray D.A."/>
            <person name="Gilbert M.T.P."/>
            <person name="Myers E."/>
        </authorList>
    </citation>
    <scope>NUCLEOTIDE SEQUENCE</scope>
</reference>
<name>A0A671FGG3_RHIFE</name>
<dbReference type="AlphaFoldDB" id="A0A671FGG3"/>
<dbReference type="OMA" id="AHISIPC"/>
<organism evidence="2 3">
    <name type="scientific">Rhinolophus ferrumequinum</name>
    <name type="common">Greater horseshoe bat</name>
    <dbReference type="NCBI Taxonomy" id="59479"/>
    <lineage>
        <taxon>Eukaryota</taxon>
        <taxon>Metazoa</taxon>
        <taxon>Chordata</taxon>
        <taxon>Craniata</taxon>
        <taxon>Vertebrata</taxon>
        <taxon>Euteleostomi</taxon>
        <taxon>Mammalia</taxon>
        <taxon>Eutheria</taxon>
        <taxon>Laurasiatheria</taxon>
        <taxon>Chiroptera</taxon>
        <taxon>Yinpterochiroptera</taxon>
        <taxon>Rhinolophoidea</taxon>
        <taxon>Rhinolophidae</taxon>
        <taxon>Rhinolophinae</taxon>
        <taxon>Rhinolophus</taxon>
    </lineage>
</organism>
<dbReference type="Ensembl" id="ENSRFET00010023428.1">
    <property type="protein sequence ID" value="ENSRFEP00010021528.1"/>
    <property type="gene ID" value="ENSRFEG00010014439.1"/>
</dbReference>
<dbReference type="InParanoid" id="A0A671FGG3"/>
<accession>A0A671FGG3</accession>
<evidence type="ECO:0000256" key="1">
    <source>
        <dbReference type="SAM" id="MobiDB-lite"/>
    </source>
</evidence>
<protein>
    <submittedName>
        <fullName evidence="2">Uncharacterized protein</fullName>
    </submittedName>
</protein>
<dbReference type="Proteomes" id="UP000472240">
    <property type="component" value="Chromosome 25"/>
</dbReference>
<evidence type="ECO:0000313" key="2">
    <source>
        <dbReference type="Ensembl" id="ENSRFEP00010021528.1"/>
    </source>
</evidence>
<evidence type="ECO:0000313" key="3">
    <source>
        <dbReference type="Proteomes" id="UP000472240"/>
    </source>
</evidence>